<dbReference type="InterPro" id="IPR003593">
    <property type="entry name" value="AAA+_ATPase"/>
</dbReference>
<dbReference type="AlphaFoldDB" id="A0A6J7RZT7"/>
<dbReference type="GO" id="GO:0005886">
    <property type="term" value="C:plasma membrane"/>
    <property type="evidence" value="ECO:0007669"/>
    <property type="project" value="TreeGrafter"/>
</dbReference>
<proteinExistence type="predicted"/>
<reference evidence="7" key="1">
    <citation type="submission" date="2020-05" db="EMBL/GenBank/DDBJ databases">
        <authorList>
            <person name="Chiriac C."/>
            <person name="Salcher M."/>
            <person name="Ghai R."/>
            <person name="Kavagutti S V."/>
        </authorList>
    </citation>
    <scope>NUCLEOTIDE SEQUENCE</scope>
</reference>
<evidence type="ECO:0000259" key="4">
    <source>
        <dbReference type="PROSITE" id="PS50893"/>
    </source>
</evidence>
<dbReference type="PANTHER" id="PTHR45772:SF7">
    <property type="entry name" value="AMINO ACID ABC TRANSPORTER ATP-BINDING PROTEIN"/>
    <property type="match status" value="1"/>
</dbReference>
<dbReference type="GO" id="GO:0005524">
    <property type="term" value="F:ATP binding"/>
    <property type="evidence" value="ECO:0007669"/>
    <property type="project" value="UniProtKB-KW"/>
</dbReference>
<dbReference type="GO" id="GO:0015192">
    <property type="term" value="F:L-phenylalanine transmembrane transporter activity"/>
    <property type="evidence" value="ECO:0007669"/>
    <property type="project" value="TreeGrafter"/>
</dbReference>
<sequence>MTPTTDSTEHPNEQPAPLLQASGISKRFAGLMALADVSIQVGAGETVAVIGPNGAGKSTLFNCLSGVLRADRGTVTFDGQRLESLGPTQRSRLGIARTFQRIELFGGMTVRDHLMVAERARSGRGGLWSDLFRSSKPTEEEYARCQAVLDLLGLDDVEDRSADSLSLGKGRLVELGRALMCEPRLLFLDEPSSGLDRNETEEMSLALETVQREHGTAVVLIEHDVPMVQRLATRIYVLDYGSLIASGNTMDVLEDEVVRAAYLGVAT</sequence>
<dbReference type="InterPro" id="IPR027417">
    <property type="entry name" value="P-loop_NTPase"/>
</dbReference>
<dbReference type="GO" id="GO:0042941">
    <property type="term" value="P:D-alanine transmembrane transport"/>
    <property type="evidence" value="ECO:0007669"/>
    <property type="project" value="TreeGrafter"/>
</dbReference>
<accession>A0A6J7RZT7</accession>
<evidence type="ECO:0000313" key="5">
    <source>
        <dbReference type="EMBL" id="CAB4812854.1"/>
    </source>
</evidence>
<dbReference type="PANTHER" id="PTHR45772">
    <property type="entry name" value="CONSERVED COMPONENT OF ABC TRANSPORTER FOR NATURAL AMINO ACIDS-RELATED"/>
    <property type="match status" value="1"/>
</dbReference>
<gene>
    <name evidence="5" type="ORF">UFOPK3046_01270</name>
    <name evidence="6" type="ORF">UFOPK3914_00101</name>
    <name evidence="7" type="ORF">UFOPK4173_00947</name>
</gene>
<dbReference type="GO" id="GO:0015188">
    <property type="term" value="F:L-isoleucine transmembrane transporter activity"/>
    <property type="evidence" value="ECO:0007669"/>
    <property type="project" value="TreeGrafter"/>
</dbReference>
<keyword evidence="3" id="KW-0067">ATP-binding</keyword>
<dbReference type="SMART" id="SM00382">
    <property type="entry name" value="AAA"/>
    <property type="match status" value="1"/>
</dbReference>
<dbReference type="GO" id="GO:0005304">
    <property type="term" value="F:L-valine transmembrane transporter activity"/>
    <property type="evidence" value="ECO:0007669"/>
    <property type="project" value="TreeGrafter"/>
</dbReference>
<feature type="domain" description="ABC transporter" evidence="4">
    <location>
        <begin position="19"/>
        <end position="265"/>
    </location>
</feature>
<dbReference type="Pfam" id="PF00005">
    <property type="entry name" value="ABC_tran"/>
    <property type="match status" value="1"/>
</dbReference>
<evidence type="ECO:0000256" key="2">
    <source>
        <dbReference type="ARBA" id="ARBA00022741"/>
    </source>
</evidence>
<protein>
    <submittedName>
        <fullName evidence="7">Unannotated protein</fullName>
    </submittedName>
</protein>
<dbReference type="GO" id="GO:1903805">
    <property type="term" value="P:L-valine import across plasma membrane"/>
    <property type="evidence" value="ECO:0007669"/>
    <property type="project" value="TreeGrafter"/>
</dbReference>
<dbReference type="Gene3D" id="3.40.50.300">
    <property type="entry name" value="P-loop containing nucleotide triphosphate hydrolases"/>
    <property type="match status" value="1"/>
</dbReference>
<dbReference type="PROSITE" id="PS50893">
    <property type="entry name" value="ABC_TRANSPORTER_2"/>
    <property type="match status" value="1"/>
</dbReference>
<dbReference type="EMBL" id="CAFBPW010000094">
    <property type="protein sequence ID" value="CAB5034162.1"/>
    <property type="molecule type" value="Genomic_DNA"/>
</dbReference>
<dbReference type="GO" id="GO:1903806">
    <property type="term" value="P:L-isoleucine import across plasma membrane"/>
    <property type="evidence" value="ECO:0007669"/>
    <property type="project" value="TreeGrafter"/>
</dbReference>
<dbReference type="SUPFAM" id="SSF52540">
    <property type="entry name" value="P-loop containing nucleoside triphosphate hydrolases"/>
    <property type="match status" value="1"/>
</dbReference>
<name>A0A6J7RZT7_9ZZZZ</name>
<keyword evidence="2" id="KW-0547">Nucleotide-binding</keyword>
<dbReference type="InterPro" id="IPR003439">
    <property type="entry name" value="ABC_transporter-like_ATP-bd"/>
</dbReference>
<evidence type="ECO:0000256" key="1">
    <source>
        <dbReference type="ARBA" id="ARBA00022448"/>
    </source>
</evidence>
<evidence type="ECO:0000313" key="7">
    <source>
        <dbReference type="EMBL" id="CAB5034162.1"/>
    </source>
</evidence>
<dbReference type="EMBL" id="CAFAAQ010000120">
    <property type="protein sequence ID" value="CAB4812854.1"/>
    <property type="molecule type" value="Genomic_DNA"/>
</dbReference>
<evidence type="ECO:0000313" key="6">
    <source>
        <dbReference type="EMBL" id="CAB4968532.1"/>
    </source>
</evidence>
<keyword evidence="1" id="KW-0813">Transport</keyword>
<dbReference type="CDD" id="cd03219">
    <property type="entry name" value="ABC_Mj1267_LivG_branched"/>
    <property type="match status" value="1"/>
</dbReference>
<dbReference type="InterPro" id="IPR051120">
    <property type="entry name" value="ABC_AA/LPS_Transport"/>
</dbReference>
<evidence type="ECO:0000256" key="3">
    <source>
        <dbReference type="ARBA" id="ARBA00022840"/>
    </source>
</evidence>
<dbReference type="GO" id="GO:0016887">
    <property type="term" value="F:ATP hydrolysis activity"/>
    <property type="evidence" value="ECO:0007669"/>
    <property type="project" value="InterPro"/>
</dbReference>
<dbReference type="EMBL" id="CAFBOG010000004">
    <property type="protein sequence ID" value="CAB4968532.1"/>
    <property type="molecule type" value="Genomic_DNA"/>
</dbReference>
<organism evidence="7">
    <name type="scientific">freshwater metagenome</name>
    <dbReference type="NCBI Taxonomy" id="449393"/>
    <lineage>
        <taxon>unclassified sequences</taxon>
        <taxon>metagenomes</taxon>
        <taxon>ecological metagenomes</taxon>
    </lineage>
</organism>
<dbReference type="GO" id="GO:0015808">
    <property type="term" value="P:L-alanine transport"/>
    <property type="evidence" value="ECO:0007669"/>
    <property type="project" value="TreeGrafter"/>
</dbReference>